<dbReference type="GO" id="GO:0003676">
    <property type="term" value="F:nucleic acid binding"/>
    <property type="evidence" value="ECO:0007669"/>
    <property type="project" value="InterPro"/>
</dbReference>
<dbReference type="SMART" id="SM00474">
    <property type="entry name" value="35EXOc"/>
    <property type="match status" value="1"/>
</dbReference>
<dbReference type="Gene3D" id="1.10.150.80">
    <property type="entry name" value="HRDC domain"/>
    <property type="match status" value="1"/>
</dbReference>
<comment type="caution">
    <text evidence="8">The sequence shown here is derived from an EMBL/GenBank/DDBJ whole genome shotgun (WGS) entry which is preliminary data.</text>
</comment>
<dbReference type="InterPro" id="IPR051086">
    <property type="entry name" value="RNase_D-like"/>
</dbReference>
<dbReference type="GO" id="GO:0008408">
    <property type="term" value="F:3'-5' exonuclease activity"/>
    <property type="evidence" value="ECO:0007669"/>
    <property type="project" value="InterPro"/>
</dbReference>
<dbReference type="NCBIfam" id="TIGR01388">
    <property type="entry name" value="rnd"/>
    <property type="match status" value="1"/>
</dbReference>
<dbReference type="AlphaFoldDB" id="A0A8J3DNL1"/>
<keyword evidence="4 6" id="KW-0378">Hydrolase</keyword>
<dbReference type="GO" id="GO:0005737">
    <property type="term" value="C:cytoplasm"/>
    <property type="evidence" value="ECO:0007669"/>
    <property type="project" value="UniProtKB-SubCell"/>
</dbReference>
<dbReference type="PANTHER" id="PTHR47649:SF1">
    <property type="entry name" value="RIBONUCLEASE D"/>
    <property type="match status" value="1"/>
</dbReference>
<evidence type="ECO:0000256" key="5">
    <source>
        <dbReference type="ARBA" id="ARBA00022839"/>
    </source>
</evidence>
<name>A0A8J3DNL1_9HYPH</name>
<comment type="similarity">
    <text evidence="6">Belongs to the RNase D family.</text>
</comment>
<evidence type="ECO:0000313" key="8">
    <source>
        <dbReference type="EMBL" id="GHC68459.1"/>
    </source>
</evidence>
<evidence type="ECO:0000256" key="2">
    <source>
        <dbReference type="ARBA" id="ARBA00022694"/>
    </source>
</evidence>
<dbReference type="EMBL" id="BMZO01000004">
    <property type="protein sequence ID" value="GHC68459.1"/>
    <property type="molecule type" value="Genomic_DNA"/>
</dbReference>
<evidence type="ECO:0000256" key="4">
    <source>
        <dbReference type="ARBA" id="ARBA00022801"/>
    </source>
</evidence>
<dbReference type="InterPro" id="IPR002121">
    <property type="entry name" value="HRDC_dom"/>
</dbReference>
<evidence type="ECO:0000256" key="6">
    <source>
        <dbReference type="HAMAP-Rule" id="MF_01899"/>
    </source>
</evidence>
<evidence type="ECO:0000256" key="3">
    <source>
        <dbReference type="ARBA" id="ARBA00022722"/>
    </source>
</evidence>
<organism evidence="8 9">
    <name type="scientific">Limoniibacter endophyticus</name>
    <dbReference type="NCBI Taxonomy" id="1565040"/>
    <lineage>
        <taxon>Bacteria</taxon>
        <taxon>Pseudomonadati</taxon>
        <taxon>Pseudomonadota</taxon>
        <taxon>Alphaproteobacteria</taxon>
        <taxon>Hyphomicrobiales</taxon>
        <taxon>Bartonellaceae</taxon>
        <taxon>Limoniibacter</taxon>
    </lineage>
</organism>
<comment type="cofactor">
    <cofactor evidence="6">
        <name>a divalent metal cation</name>
        <dbReference type="ChEBI" id="CHEBI:60240"/>
    </cofactor>
</comment>
<dbReference type="Gene3D" id="3.30.420.10">
    <property type="entry name" value="Ribonuclease H-like superfamily/Ribonuclease H"/>
    <property type="match status" value="1"/>
</dbReference>
<reference evidence="8" key="2">
    <citation type="submission" date="2020-09" db="EMBL/GenBank/DDBJ databases">
        <authorList>
            <person name="Sun Q."/>
            <person name="Kim S."/>
        </authorList>
    </citation>
    <scope>NUCLEOTIDE SEQUENCE</scope>
    <source>
        <strain evidence="8">KCTC 42097</strain>
    </source>
</reference>
<dbReference type="CDD" id="cd06142">
    <property type="entry name" value="RNaseD_exo"/>
    <property type="match status" value="1"/>
</dbReference>
<dbReference type="Pfam" id="PF01612">
    <property type="entry name" value="DNA_pol_A_exo1"/>
    <property type="match status" value="1"/>
</dbReference>
<reference evidence="8" key="1">
    <citation type="journal article" date="2014" name="Int. J. Syst. Evol. Microbiol.">
        <title>Complete genome sequence of Corynebacterium casei LMG S-19264T (=DSM 44701T), isolated from a smear-ripened cheese.</title>
        <authorList>
            <consortium name="US DOE Joint Genome Institute (JGI-PGF)"/>
            <person name="Walter F."/>
            <person name="Albersmeier A."/>
            <person name="Kalinowski J."/>
            <person name="Ruckert C."/>
        </authorList>
    </citation>
    <scope>NUCLEOTIDE SEQUENCE</scope>
    <source>
        <strain evidence="8">KCTC 42097</strain>
    </source>
</reference>
<protein>
    <recommendedName>
        <fullName evidence="6">Ribonuclease D</fullName>
        <shortName evidence="6">RNase D</shortName>
        <ecNumber evidence="6">3.1.13.5</ecNumber>
    </recommendedName>
</protein>
<dbReference type="GO" id="GO:0033890">
    <property type="term" value="F:ribonuclease D activity"/>
    <property type="evidence" value="ECO:0007669"/>
    <property type="project" value="UniProtKB-UniRule"/>
</dbReference>
<dbReference type="PROSITE" id="PS50967">
    <property type="entry name" value="HRDC"/>
    <property type="match status" value="1"/>
</dbReference>
<dbReference type="Pfam" id="PF00570">
    <property type="entry name" value="HRDC"/>
    <property type="match status" value="1"/>
</dbReference>
<keyword evidence="9" id="KW-1185">Reference proteome</keyword>
<proteinExistence type="inferred from homology"/>
<dbReference type="HAMAP" id="MF_01899">
    <property type="entry name" value="RNase_D"/>
    <property type="match status" value="1"/>
</dbReference>
<comment type="subcellular location">
    <subcellularLocation>
        <location evidence="6">Cytoplasm</location>
    </subcellularLocation>
</comment>
<dbReference type="InterPro" id="IPR012337">
    <property type="entry name" value="RNaseH-like_sf"/>
</dbReference>
<evidence type="ECO:0000256" key="1">
    <source>
        <dbReference type="ARBA" id="ARBA00022490"/>
    </source>
</evidence>
<dbReference type="InterPro" id="IPR036397">
    <property type="entry name" value="RNaseH_sf"/>
</dbReference>
<dbReference type="SUPFAM" id="SSF53098">
    <property type="entry name" value="Ribonuclease H-like"/>
    <property type="match status" value="1"/>
</dbReference>
<keyword evidence="5 6" id="KW-0269">Exonuclease</keyword>
<keyword evidence="1 6" id="KW-0963">Cytoplasm</keyword>
<comment type="function">
    <text evidence="6">Exonuclease involved in the 3' processing of various precursor tRNAs. Initiates hydrolysis at the 3'-terminus of an RNA molecule and releases 5'-mononucleotides.</text>
</comment>
<keyword evidence="2 6" id="KW-0819">tRNA processing</keyword>
<accession>A0A8J3DNL1</accession>
<feature type="domain" description="HRDC" evidence="7">
    <location>
        <begin position="209"/>
        <end position="290"/>
    </location>
</feature>
<keyword evidence="3 6" id="KW-0540">Nuclease</keyword>
<sequence length="384" mass="43072">MKLITRQADLESAIEALSSAEFITIDTEFMRESTFWPQLCLIQMAAPDGPEVLVDPIGGELDLKPFFGLMANEKVLKVFHAARQDIEIIHHLGGLIPSPVFDTQIAAMVCGFGDSVSYDQLVSRTTGGQIDKTSRFTDWARRPLSEQQLEYALADVTHLIGVYEYLRNQLERENRTHWMAEELGTLTAISTYDQPPEEAWKRLKLRLKKPQELAIVREVAAWREREARARDVPRSRVIKDDAIFEIGQQQPKTTEALGRLRTTPRGWERSQAGQDIVAAVNAALAIPKDEMPRFARPTATPEGAGAAVELMKVLLRIIAEQHSVAPKVLASSDDIEKIAVDGADAQVPALEGWRREVFGDRALDLIQGRIGIKFEKKKIRLFDI</sequence>
<evidence type="ECO:0000259" key="7">
    <source>
        <dbReference type="PROSITE" id="PS50967"/>
    </source>
</evidence>
<dbReference type="InterPro" id="IPR006292">
    <property type="entry name" value="RNase_D"/>
</dbReference>
<gene>
    <name evidence="6 8" type="primary">rnd</name>
    <name evidence="8" type="ORF">GCM10010136_13190</name>
</gene>
<comment type="catalytic activity">
    <reaction evidence="6">
        <text>Exonucleolytic cleavage that removes extra residues from the 3'-terminus of tRNA to produce 5'-mononucleotides.</text>
        <dbReference type="EC" id="3.1.13.5"/>
    </reaction>
</comment>
<dbReference type="InterPro" id="IPR002562">
    <property type="entry name" value="3'-5'_exonuclease_dom"/>
</dbReference>
<dbReference type="RefSeq" id="WP_189489127.1">
    <property type="nucleotide sequence ID" value="NZ_BMZO01000004.1"/>
</dbReference>
<dbReference type="SUPFAM" id="SSF47819">
    <property type="entry name" value="HRDC-like"/>
    <property type="match status" value="2"/>
</dbReference>
<dbReference type="Proteomes" id="UP000641137">
    <property type="component" value="Unassembled WGS sequence"/>
</dbReference>
<dbReference type="EC" id="3.1.13.5" evidence="6"/>
<dbReference type="GO" id="GO:0042780">
    <property type="term" value="P:tRNA 3'-end processing"/>
    <property type="evidence" value="ECO:0007669"/>
    <property type="project" value="UniProtKB-UniRule"/>
</dbReference>
<evidence type="ECO:0000313" key="9">
    <source>
        <dbReference type="Proteomes" id="UP000641137"/>
    </source>
</evidence>
<dbReference type="GO" id="GO:0000166">
    <property type="term" value="F:nucleotide binding"/>
    <property type="evidence" value="ECO:0007669"/>
    <property type="project" value="InterPro"/>
</dbReference>
<dbReference type="InterPro" id="IPR010997">
    <property type="entry name" value="HRDC-like_sf"/>
</dbReference>
<dbReference type="InterPro" id="IPR044876">
    <property type="entry name" value="HRDC_dom_sf"/>
</dbReference>
<dbReference type="PANTHER" id="PTHR47649">
    <property type="entry name" value="RIBONUCLEASE D"/>
    <property type="match status" value="1"/>
</dbReference>